<feature type="region of interest" description="Disordered" evidence="1">
    <location>
        <begin position="1"/>
        <end position="62"/>
    </location>
</feature>
<organism evidence="2 3">
    <name type="scientific">Caulobacter segnis</name>
    <dbReference type="NCBI Taxonomy" id="88688"/>
    <lineage>
        <taxon>Bacteria</taxon>
        <taxon>Pseudomonadati</taxon>
        <taxon>Pseudomonadota</taxon>
        <taxon>Alphaproteobacteria</taxon>
        <taxon>Caulobacterales</taxon>
        <taxon>Caulobacteraceae</taxon>
        <taxon>Caulobacter</taxon>
    </lineage>
</organism>
<name>A0ABN5IPS5_9CAUL</name>
<proteinExistence type="predicted"/>
<evidence type="ECO:0000313" key="2">
    <source>
        <dbReference type="EMBL" id="AVQ01043.1"/>
    </source>
</evidence>
<protein>
    <submittedName>
        <fullName evidence="2">Uncharacterized protein</fullName>
    </submittedName>
</protein>
<keyword evidence="3" id="KW-1185">Reference proteome</keyword>
<gene>
    <name evidence="2" type="ORF">B7G68_03680</name>
</gene>
<feature type="compositionally biased region" description="Polar residues" evidence="1">
    <location>
        <begin position="1"/>
        <end position="30"/>
    </location>
</feature>
<dbReference type="EMBL" id="CP027850">
    <property type="protein sequence ID" value="AVQ01043.1"/>
    <property type="molecule type" value="Genomic_DNA"/>
</dbReference>
<dbReference type="RefSeq" id="WP_013077900.1">
    <property type="nucleotide sequence ID" value="NZ_CP027850.1"/>
</dbReference>
<dbReference type="Proteomes" id="UP000240527">
    <property type="component" value="Chromosome"/>
</dbReference>
<sequence length="62" mass="6515">MPTINSQQPSPSDRPSNQEVEQENQRTGTPDGQPPRPATEPPGAADSSRSPKTETDPGSGES</sequence>
<evidence type="ECO:0000256" key="1">
    <source>
        <dbReference type="SAM" id="MobiDB-lite"/>
    </source>
</evidence>
<evidence type="ECO:0000313" key="3">
    <source>
        <dbReference type="Proteomes" id="UP000240527"/>
    </source>
</evidence>
<reference evidence="2 3" key="1">
    <citation type="journal article" date="2015" name="Biotechnol. Bioeng.">
        <title>Genome sequence and phenotypic characterization of Caulobacter segnis.</title>
        <authorList>
            <person name="Patel S."/>
            <person name="Fletcher B."/>
            <person name="Scott D.C."/>
            <person name="Ely B."/>
        </authorList>
    </citation>
    <scope>NUCLEOTIDE SEQUENCE [LARGE SCALE GENOMIC DNA]</scope>
    <source>
        <strain evidence="2 3">TK0059</strain>
    </source>
</reference>
<accession>A0ABN5IPS5</accession>